<evidence type="ECO:0000313" key="1">
    <source>
        <dbReference type="EMBL" id="KAG6950174.1"/>
    </source>
</evidence>
<reference evidence="1" key="1">
    <citation type="submission" date="2021-01" db="EMBL/GenBank/DDBJ databases">
        <title>Phytophthora aleatoria, a newly-described species from Pinus radiata is distinct from Phytophthora cactorum isolates based on comparative genomics.</title>
        <authorList>
            <person name="Mcdougal R."/>
            <person name="Panda P."/>
            <person name="Williams N."/>
            <person name="Studholme D.J."/>
        </authorList>
    </citation>
    <scope>NUCLEOTIDE SEQUENCE</scope>
    <source>
        <strain evidence="1">NZFS 4037</strain>
    </source>
</reference>
<organism evidence="1 2">
    <name type="scientific">Phytophthora aleatoria</name>
    <dbReference type="NCBI Taxonomy" id="2496075"/>
    <lineage>
        <taxon>Eukaryota</taxon>
        <taxon>Sar</taxon>
        <taxon>Stramenopiles</taxon>
        <taxon>Oomycota</taxon>
        <taxon>Peronosporomycetes</taxon>
        <taxon>Peronosporales</taxon>
        <taxon>Peronosporaceae</taxon>
        <taxon>Phytophthora</taxon>
    </lineage>
</organism>
<comment type="caution">
    <text evidence="1">The sequence shown here is derived from an EMBL/GenBank/DDBJ whole genome shotgun (WGS) entry which is preliminary data.</text>
</comment>
<keyword evidence="2" id="KW-1185">Reference proteome</keyword>
<accession>A0A8J5ME21</accession>
<dbReference type="EMBL" id="JAENGY010001336">
    <property type="protein sequence ID" value="KAG6950174.1"/>
    <property type="molecule type" value="Genomic_DNA"/>
</dbReference>
<evidence type="ECO:0000313" key="2">
    <source>
        <dbReference type="Proteomes" id="UP000709295"/>
    </source>
</evidence>
<dbReference type="AlphaFoldDB" id="A0A8J5ME21"/>
<protein>
    <submittedName>
        <fullName evidence="1">Uncharacterized protein</fullName>
    </submittedName>
</protein>
<gene>
    <name evidence="1" type="ORF">JG688_00014280</name>
</gene>
<name>A0A8J5ME21_9STRA</name>
<sequence length="68" mass="7606">MPLWDVDELVAAANHLQLQLLDTPITRETIEKCLVALLVAVSRPASILYPSESKNSRTTSLVWTLLPY</sequence>
<dbReference type="Proteomes" id="UP000709295">
    <property type="component" value="Unassembled WGS sequence"/>
</dbReference>
<proteinExistence type="predicted"/>